<gene>
    <name evidence="8" type="ORF">ACFQ2V_01045</name>
</gene>
<name>A0ABW3MQE1_9MICO</name>
<dbReference type="RefSeq" id="WP_386050057.1">
    <property type="nucleotide sequence ID" value="NZ_JBHTKH010000001.1"/>
</dbReference>
<accession>A0ABW3MQE1</accession>
<evidence type="ECO:0000256" key="4">
    <source>
        <dbReference type="ARBA" id="ARBA00023002"/>
    </source>
</evidence>
<keyword evidence="9" id="KW-1185">Reference proteome</keyword>
<dbReference type="InterPro" id="IPR023753">
    <property type="entry name" value="FAD/NAD-binding_dom"/>
</dbReference>
<dbReference type="InterPro" id="IPR016156">
    <property type="entry name" value="FAD/NAD-linked_Rdtase_dimer_sf"/>
</dbReference>
<feature type="region of interest" description="Disordered" evidence="5">
    <location>
        <begin position="1"/>
        <end position="48"/>
    </location>
</feature>
<keyword evidence="3" id="KW-0274">FAD</keyword>
<evidence type="ECO:0000313" key="9">
    <source>
        <dbReference type="Proteomes" id="UP001597046"/>
    </source>
</evidence>
<evidence type="ECO:0000256" key="5">
    <source>
        <dbReference type="SAM" id="MobiDB-lite"/>
    </source>
</evidence>
<comment type="cofactor">
    <cofactor evidence="1">
        <name>FAD</name>
        <dbReference type="ChEBI" id="CHEBI:57692"/>
    </cofactor>
</comment>
<evidence type="ECO:0000256" key="3">
    <source>
        <dbReference type="ARBA" id="ARBA00022827"/>
    </source>
</evidence>
<dbReference type="EMBL" id="JBHTKH010000001">
    <property type="protein sequence ID" value="MFD1052877.1"/>
    <property type="molecule type" value="Genomic_DNA"/>
</dbReference>
<protein>
    <submittedName>
        <fullName evidence="8">NAD(P)/FAD-dependent oxidoreductase</fullName>
    </submittedName>
</protein>
<dbReference type="InterPro" id="IPR050446">
    <property type="entry name" value="FAD-oxidoreductase/Apoptosis"/>
</dbReference>
<keyword evidence="4" id="KW-0560">Oxidoreductase</keyword>
<dbReference type="InterPro" id="IPR036188">
    <property type="entry name" value="FAD/NAD-bd_sf"/>
</dbReference>
<evidence type="ECO:0000313" key="8">
    <source>
        <dbReference type="EMBL" id="MFD1052877.1"/>
    </source>
</evidence>
<dbReference type="PRINTS" id="PR00411">
    <property type="entry name" value="PNDRDTASEI"/>
</dbReference>
<comment type="caution">
    <text evidence="8">The sequence shown here is derived from an EMBL/GenBank/DDBJ whole genome shotgun (WGS) entry which is preliminary data.</text>
</comment>
<feature type="domain" description="Reductase C-terminal" evidence="7">
    <location>
        <begin position="375"/>
        <end position="458"/>
    </location>
</feature>
<keyword evidence="2" id="KW-0285">Flavoprotein</keyword>
<sequence length="468" mass="48368">MAVEETEQGEPGGSGARGGRPGERLGDRPGDRPADRPGNPPAGAPAGRLAAPTLVVGAGQAGISLVTALRELGDASPVLLVGDEPETPYERPPLSKSYLRGEHDRASLHFRDPAWFAQHGVELVTGDAVVTIGRTSSGGHAVTASGRRLDFTRLALTTGATNRALPVEGGRLDGVHSVRTLADADRLAPELRDAARLVVVGGGFIGLEVAAGARARGASVTVVEATGRLLGRAATPTLSDFVREAHERRGTRILLDAHVTRLTGRHGRVTGVELADGSTLLADVVVVGIGAVPRTDLAAQLGLAVGPLGIVVDEHGRTSDGLTVAAGDCAVGPNPFSRGKVGPTRLESVPHATDQARAAAATLVGNPTAYATVPWFWSDQADLRLQMAGLPHGADQVVVRGDVAAERFSVLSYRNGLLLAVESVGSSADYLSVKRALEKGMTIEADAAADSTVPLKRLISRPVDLRPS</sequence>
<feature type="compositionally biased region" description="Gly residues" evidence="5">
    <location>
        <begin position="10"/>
        <end position="19"/>
    </location>
</feature>
<dbReference type="Pfam" id="PF14759">
    <property type="entry name" value="Reductase_C"/>
    <property type="match status" value="1"/>
</dbReference>
<dbReference type="Pfam" id="PF07992">
    <property type="entry name" value="Pyr_redox_2"/>
    <property type="match status" value="1"/>
</dbReference>
<evidence type="ECO:0000259" key="7">
    <source>
        <dbReference type="Pfam" id="PF14759"/>
    </source>
</evidence>
<dbReference type="SUPFAM" id="SSF51905">
    <property type="entry name" value="FAD/NAD(P)-binding domain"/>
    <property type="match status" value="1"/>
</dbReference>
<dbReference type="InterPro" id="IPR028202">
    <property type="entry name" value="Reductase_C"/>
</dbReference>
<feature type="domain" description="FAD/NAD(P)-binding" evidence="6">
    <location>
        <begin position="54"/>
        <end position="356"/>
    </location>
</feature>
<dbReference type="PANTHER" id="PTHR43557:SF2">
    <property type="entry name" value="RIESKE DOMAIN-CONTAINING PROTEIN-RELATED"/>
    <property type="match status" value="1"/>
</dbReference>
<dbReference type="SUPFAM" id="SSF55424">
    <property type="entry name" value="FAD/NAD-linked reductases, dimerisation (C-terminal) domain"/>
    <property type="match status" value="1"/>
</dbReference>
<dbReference type="Proteomes" id="UP001597046">
    <property type="component" value="Unassembled WGS sequence"/>
</dbReference>
<dbReference type="PANTHER" id="PTHR43557">
    <property type="entry name" value="APOPTOSIS-INDUCING FACTOR 1"/>
    <property type="match status" value="1"/>
</dbReference>
<dbReference type="PRINTS" id="PR00368">
    <property type="entry name" value="FADPNR"/>
</dbReference>
<reference evidence="9" key="1">
    <citation type="journal article" date="2019" name="Int. J. Syst. Evol. Microbiol.">
        <title>The Global Catalogue of Microorganisms (GCM) 10K type strain sequencing project: providing services to taxonomists for standard genome sequencing and annotation.</title>
        <authorList>
            <consortium name="The Broad Institute Genomics Platform"/>
            <consortium name="The Broad Institute Genome Sequencing Center for Infectious Disease"/>
            <person name="Wu L."/>
            <person name="Ma J."/>
        </authorList>
    </citation>
    <scope>NUCLEOTIDE SEQUENCE [LARGE SCALE GENOMIC DNA]</scope>
    <source>
        <strain evidence="9">CCUG 57508</strain>
    </source>
</reference>
<evidence type="ECO:0000256" key="2">
    <source>
        <dbReference type="ARBA" id="ARBA00022630"/>
    </source>
</evidence>
<organism evidence="8 9">
    <name type="scientific">Terrabacter terrigena</name>
    <dbReference type="NCBI Taxonomy" id="574718"/>
    <lineage>
        <taxon>Bacteria</taxon>
        <taxon>Bacillati</taxon>
        <taxon>Actinomycetota</taxon>
        <taxon>Actinomycetes</taxon>
        <taxon>Micrococcales</taxon>
        <taxon>Intrasporangiaceae</taxon>
        <taxon>Terrabacter</taxon>
    </lineage>
</organism>
<proteinExistence type="predicted"/>
<dbReference type="Gene3D" id="3.30.390.30">
    <property type="match status" value="1"/>
</dbReference>
<feature type="compositionally biased region" description="Basic and acidic residues" evidence="5">
    <location>
        <begin position="20"/>
        <end position="35"/>
    </location>
</feature>
<dbReference type="Gene3D" id="3.50.50.60">
    <property type="entry name" value="FAD/NAD(P)-binding domain"/>
    <property type="match status" value="2"/>
</dbReference>
<evidence type="ECO:0000256" key="1">
    <source>
        <dbReference type="ARBA" id="ARBA00001974"/>
    </source>
</evidence>
<evidence type="ECO:0000259" key="6">
    <source>
        <dbReference type="Pfam" id="PF07992"/>
    </source>
</evidence>